<feature type="compositionally biased region" description="Gly residues" evidence="1">
    <location>
        <begin position="89"/>
        <end position="121"/>
    </location>
</feature>
<dbReference type="GeneID" id="91573450"/>
<evidence type="ECO:0000313" key="3">
    <source>
        <dbReference type="EMBL" id="MBP2405955.1"/>
    </source>
</evidence>
<sequence length="158" mass="14713">MSTFKRYGLGRAGAALLAALALGFGAVGCDDGDGGAKPDLKPTPSASVSATPSDIATPSPTPTPTAEPTPTSAPTSAAPSTEPPADGAGSVGGGSGSVGGGAGGTSGGGASTAGVSTGGSHSGASALCNDGSYSYSAHRRGTCSHHGGVAQWLKDLPS</sequence>
<proteinExistence type="predicted"/>
<name>A0ABS4YAZ0_9ACTN</name>
<evidence type="ECO:0000256" key="1">
    <source>
        <dbReference type="SAM" id="MobiDB-lite"/>
    </source>
</evidence>
<dbReference type="EMBL" id="JAGIOH010000001">
    <property type="protein sequence ID" value="MBP2405955.1"/>
    <property type="molecule type" value="Genomic_DNA"/>
</dbReference>
<feature type="compositionally biased region" description="Low complexity" evidence="1">
    <location>
        <begin position="42"/>
        <end position="58"/>
    </location>
</feature>
<evidence type="ECO:0000256" key="2">
    <source>
        <dbReference type="SAM" id="SignalP"/>
    </source>
</evidence>
<keyword evidence="2" id="KW-0732">Signal</keyword>
<evidence type="ECO:0008006" key="5">
    <source>
        <dbReference type="Google" id="ProtNLM"/>
    </source>
</evidence>
<gene>
    <name evidence="3" type="ORF">JO379_005424</name>
</gene>
<feature type="signal peptide" evidence="2">
    <location>
        <begin position="1"/>
        <end position="29"/>
    </location>
</feature>
<keyword evidence="4" id="KW-1185">Reference proteome</keyword>
<organism evidence="3 4">
    <name type="scientific">Streptomyces syringium</name>
    <dbReference type="NCBI Taxonomy" id="76729"/>
    <lineage>
        <taxon>Bacteria</taxon>
        <taxon>Bacillati</taxon>
        <taxon>Actinomycetota</taxon>
        <taxon>Actinomycetes</taxon>
        <taxon>Kitasatosporales</taxon>
        <taxon>Streptomycetaceae</taxon>
        <taxon>Streptomyces</taxon>
    </lineage>
</organism>
<evidence type="ECO:0000313" key="4">
    <source>
        <dbReference type="Proteomes" id="UP001519291"/>
    </source>
</evidence>
<protein>
    <recommendedName>
        <fullName evidence="5">DUF3761 domain-containing protein</fullName>
    </recommendedName>
</protein>
<dbReference type="Pfam" id="PF12587">
    <property type="entry name" value="DUF3761"/>
    <property type="match status" value="1"/>
</dbReference>
<dbReference type="Proteomes" id="UP001519291">
    <property type="component" value="Unassembled WGS sequence"/>
</dbReference>
<dbReference type="InterPro" id="IPR022236">
    <property type="entry name" value="DUF3761"/>
</dbReference>
<accession>A0ABS4YAZ0</accession>
<dbReference type="RefSeq" id="WP_307842157.1">
    <property type="nucleotide sequence ID" value="NZ_JAGIOH010000001.1"/>
</dbReference>
<comment type="caution">
    <text evidence="3">The sequence shown here is derived from an EMBL/GenBank/DDBJ whole genome shotgun (WGS) entry which is preliminary data.</text>
</comment>
<reference evidence="3 4" key="1">
    <citation type="submission" date="2021-03" db="EMBL/GenBank/DDBJ databases">
        <title>Sequencing the genomes of 1000 actinobacteria strains.</title>
        <authorList>
            <person name="Klenk H.-P."/>
        </authorList>
    </citation>
    <scope>NUCLEOTIDE SEQUENCE [LARGE SCALE GENOMIC DNA]</scope>
    <source>
        <strain evidence="3 4">DSM 41480</strain>
    </source>
</reference>
<feature type="chain" id="PRO_5046503513" description="DUF3761 domain-containing protein" evidence="2">
    <location>
        <begin position="30"/>
        <end position="158"/>
    </location>
</feature>
<dbReference type="PROSITE" id="PS51257">
    <property type="entry name" value="PROKAR_LIPOPROTEIN"/>
    <property type="match status" value="1"/>
</dbReference>
<feature type="compositionally biased region" description="Low complexity" evidence="1">
    <location>
        <begin position="68"/>
        <end position="88"/>
    </location>
</feature>
<feature type="region of interest" description="Disordered" evidence="1">
    <location>
        <begin position="28"/>
        <end position="131"/>
    </location>
</feature>